<sequence>QRESPAFNPNLRYAWGEHSWQAEKRPSSGFTLSQTRQSVTHTKHPSTFDACNHACHDVSGRNLMSIENAFRPEDVKAESGLSCLQHSLLRLYGEADVLKLTGVDLLKKTKDKAALVCPENANLRDTGPGPQRHSDFIAFKFPLTATPLPLGRVSPTVQLKDTHCPCGSLPSSIRGCTALNAMLSLDSCRSHLICAEVRVRMRLRGTDGYGTRVKKRRRQTEDDERA</sequence>
<accession>A0A9N7Y8Q5</accession>
<dbReference type="AlphaFoldDB" id="A0A9N7Y8Q5"/>
<keyword evidence="2" id="KW-1185">Reference proteome</keyword>
<feature type="non-terminal residue" evidence="1">
    <location>
        <position position="226"/>
    </location>
</feature>
<dbReference type="Proteomes" id="UP001153269">
    <property type="component" value="Unassembled WGS sequence"/>
</dbReference>
<comment type="caution">
    <text evidence="1">The sequence shown here is derived from an EMBL/GenBank/DDBJ whole genome shotgun (WGS) entry which is preliminary data.</text>
</comment>
<proteinExistence type="predicted"/>
<name>A0A9N7Y8Q5_PLEPL</name>
<gene>
    <name evidence="1" type="ORF">PLEPLA_LOCUS4705</name>
</gene>
<reference evidence="1" key="1">
    <citation type="submission" date="2020-03" db="EMBL/GenBank/DDBJ databases">
        <authorList>
            <person name="Weist P."/>
        </authorList>
    </citation>
    <scope>NUCLEOTIDE SEQUENCE</scope>
</reference>
<evidence type="ECO:0000313" key="2">
    <source>
        <dbReference type="Proteomes" id="UP001153269"/>
    </source>
</evidence>
<evidence type="ECO:0000313" key="1">
    <source>
        <dbReference type="EMBL" id="CAB1416912.1"/>
    </source>
</evidence>
<organism evidence="1 2">
    <name type="scientific">Pleuronectes platessa</name>
    <name type="common">European plaice</name>
    <dbReference type="NCBI Taxonomy" id="8262"/>
    <lineage>
        <taxon>Eukaryota</taxon>
        <taxon>Metazoa</taxon>
        <taxon>Chordata</taxon>
        <taxon>Craniata</taxon>
        <taxon>Vertebrata</taxon>
        <taxon>Euteleostomi</taxon>
        <taxon>Actinopterygii</taxon>
        <taxon>Neopterygii</taxon>
        <taxon>Teleostei</taxon>
        <taxon>Neoteleostei</taxon>
        <taxon>Acanthomorphata</taxon>
        <taxon>Carangaria</taxon>
        <taxon>Pleuronectiformes</taxon>
        <taxon>Pleuronectoidei</taxon>
        <taxon>Pleuronectidae</taxon>
        <taxon>Pleuronectes</taxon>
    </lineage>
</organism>
<protein>
    <submittedName>
        <fullName evidence="1">Uncharacterized protein</fullName>
    </submittedName>
</protein>
<dbReference type="EMBL" id="CADEAL010000231">
    <property type="protein sequence ID" value="CAB1416912.1"/>
    <property type="molecule type" value="Genomic_DNA"/>
</dbReference>